<dbReference type="AlphaFoldDB" id="A0A5C6D2H4"/>
<dbReference type="Proteomes" id="UP000318437">
    <property type="component" value="Unassembled WGS sequence"/>
</dbReference>
<organism evidence="1 2">
    <name type="scientific">Bythopirellula polymerisocia</name>
    <dbReference type="NCBI Taxonomy" id="2528003"/>
    <lineage>
        <taxon>Bacteria</taxon>
        <taxon>Pseudomonadati</taxon>
        <taxon>Planctomycetota</taxon>
        <taxon>Planctomycetia</taxon>
        <taxon>Pirellulales</taxon>
        <taxon>Lacipirellulaceae</taxon>
        <taxon>Bythopirellula</taxon>
    </lineage>
</organism>
<evidence type="ECO:0000313" key="1">
    <source>
        <dbReference type="EMBL" id="TWU30325.1"/>
    </source>
</evidence>
<name>A0A5C6D2H4_9BACT</name>
<sequence length="85" mass="9546">MRSSMLRNIILLTIVAMSAIGCTPIQRVGGAIQTATVATTSFVARGLLNGIFEEKEDTAEERQWKQYWRDNPEVNPRMTEAFAKD</sequence>
<evidence type="ECO:0000313" key="2">
    <source>
        <dbReference type="Proteomes" id="UP000318437"/>
    </source>
</evidence>
<comment type="caution">
    <text evidence="1">The sequence shown here is derived from an EMBL/GenBank/DDBJ whole genome shotgun (WGS) entry which is preliminary data.</text>
</comment>
<dbReference type="EMBL" id="SJPS01000001">
    <property type="protein sequence ID" value="TWU30325.1"/>
    <property type="molecule type" value="Genomic_DNA"/>
</dbReference>
<accession>A0A5C6D2H4</accession>
<protein>
    <recommendedName>
        <fullName evidence="3">Lipoprotein</fullName>
    </recommendedName>
</protein>
<reference evidence="1 2" key="1">
    <citation type="submission" date="2019-02" db="EMBL/GenBank/DDBJ databases">
        <title>Deep-cultivation of Planctomycetes and their phenomic and genomic characterization uncovers novel biology.</title>
        <authorList>
            <person name="Wiegand S."/>
            <person name="Jogler M."/>
            <person name="Boedeker C."/>
            <person name="Pinto D."/>
            <person name="Vollmers J."/>
            <person name="Rivas-Marin E."/>
            <person name="Kohn T."/>
            <person name="Peeters S.H."/>
            <person name="Heuer A."/>
            <person name="Rast P."/>
            <person name="Oberbeckmann S."/>
            <person name="Bunk B."/>
            <person name="Jeske O."/>
            <person name="Meyerdierks A."/>
            <person name="Storesund J.E."/>
            <person name="Kallscheuer N."/>
            <person name="Luecker S."/>
            <person name="Lage O.M."/>
            <person name="Pohl T."/>
            <person name="Merkel B.J."/>
            <person name="Hornburger P."/>
            <person name="Mueller R.-W."/>
            <person name="Bruemmer F."/>
            <person name="Labrenz M."/>
            <person name="Spormann A.M."/>
            <person name="Op Den Camp H."/>
            <person name="Overmann J."/>
            <person name="Amann R."/>
            <person name="Jetten M.S.M."/>
            <person name="Mascher T."/>
            <person name="Medema M.H."/>
            <person name="Devos D.P."/>
            <person name="Kaster A.-K."/>
            <person name="Ovreas L."/>
            <person name="Rohde M."/>
            <person name="Galperin M.Y."/>
            <person name="Jogler C."/>
        </authorList>
    </citation>
    <scope>NUCLEOTIDE SEQUENCE [LARGE SCALE GENOMIC DNA]</scope>
    <source>
        <strain evidence="1 2">Pla144</strain>
    </source>
</reference>
<dbReference type="PROSITE" id="PS51257">
    <property type="entry name" value="PROKAR_LIPOPROTEIN"/>
    <property type="match status" value="1"/>
</dbReference>
<gene>
    <name evidence="1" type="ORF">Pla144_11110</name>
</gene>
<keyword evidence="2" id="KW-1185">Reference proteome</keyword>
<proteinExistence type="predicted"/>
<evidence type="ECO:0008006" key="3">
    <source>
        <dbReference type="Google" id="ProtNLM"/>
    </source>
</evidence>